<keyword evidence="3" id="KW-1185">Reference proteome</keyword>
<dbReference type="EMBL" id="CP097219">
    <property type="protein sequence ID" value="UQN31827.1"/>
    <property type="molecule type" value="Genomic_DNA"/>
</dbReference>
<proteinExistence type="predicted"/>
<sequence length="64" mass="6766">MEAIKLLLHLLVSSLREHSRRARESAGAGEVVEYILMVLLGIAIAGAVAIGIKAWVDGKIGELG</sequence>
<dbReference type="Proteomes" id="UP001055868">
    <property type="component" value="Plasmid pCBA3104-01"/>
</dbReference>
<protein>
    <recommendedName>
        <fullName evidence="4">Flp family type IVb pilin</fullName>
    </recommendedName>
</protein>
<evidence type="ECO:0000313" key="2">
    <source>
        <dbReference type="EMBL" id="UQN31827.1"/>
    </source>
</evidence>
<reference evidence="2" key="1">
    <citation type="submission" date="2022-05" db="EMBL/GenBank/DDBJ databases">
        <title>Genomic analysis of Brachybacterium sp. CBA3104.</title>
        <authorList>
            <person name="Roh S.W."/>
            <person name="Kim Y.B."/>
            <person name="Kim Y."/>
        </authorList>
    </citation>
    <scope>NUCLEOTIDE SEQUENCE</scope>
    <source>
        <strain evidence="2">CBA3104</strain>
        <plasmid evidence="2">pCBA3104-01</plasmid>
    </source>
</reference>
<feature type="transmembrane region" description="Helical" evidence="1">
    <location>
        <begin position="32"/>
        <end position="56"/>
    </location>
</feature>
<geneLocation type="plasmid" evidence="2 3">
    <name>pCBA3104-01</name>
</geneLocation>
<keyword evidence="1" id="KW-0472">Membrane</keyword>
<accession>A0ABY4NBA8</accession>
<dbReference type="RefSeq" id="WP_249481251.1">
    <property type="nucleotide sequence ID" value="NZ_CP097219.1"/>
</dbReference>
<keyword evidence="2" id="KW-0614">Plasmid</keyword>
<evidence type="ECO:0000313" key="3">
    <source>
        <dbReference type="Proteomes" id="UP001055868"/>
    </source>
</evidence>
<evidence type="ECO:0008006" key="4">
    <source>
        <dbReference type="Google" id="ProtNLM"/>
    </source>
</evidence>
<keyword evidence="1" id="KW-1133">Transmembrane helix</keyword>
<evidence type="ECO:0000256" key="1">
    <source>
        <dbReference type="SAM" id="Phobius"/>
    </source>
</evidence>
<organism evidence="2 3">
    <name type="scientific">Brachybacterium kimchii</name>
    <dbReference type="NCBI Taxonomy" id="2942909"/>
    <lineage>
        <taxon>Bacteria</taxon>
        <taxon>Bacillati</taxon>
        <taxon>Actinomycetota</taxon>
        <taxon>Actinomycetes</taxon>
        <taxon>Micrococcales</taxon>
        <taxon>Dermabacteraceae</taxon>
        <taxon>Brachybacterium</taxon>
    </lineage>
</organism>
<keyword evidence="1" id="KW-0812">Transmembrane</keyword>
<name>A0ABY4NBA8_9MICO</name>
<gene>
    <name evidence="2" type="ORF">M4486_19750</name>
</gene>